<dbReference type="InterPro" id="IPR043502">
    <property type="entry name" value="DNA/RNA_pol_sf"/>
</dbReference>
<dbReference type="Proteomes" id="UP001454036">
    <property type="component" value="Unassembled WGS sequence"/>
</dbReference>
<reference evidence="3 4" key="1">
    <citation type="submission" date="2024-01" db="EMBL/GenBank/DDBJ databases">
        <title>The complete chloroplast genome sequence of Lithospermum erythrorhizon: insights into the phylogenetic relationship among Boraginaceae species and the maternal lineages of purple gromwells.</title>
        <authorList>
            <person name="Okada T."/>
            <person name="Watanabe K."/>
        </authorList>
    </citation>
    <scope>NUCLEOTIDE SEQUENCE [LARGE SCALE GENOMIC DNA]</scope>
</reference>
<organism evidence="3 4">
    <name type="scientific">Lithospermum erythrorhizon</name>
    <name type="common">Purple gromwell</name>
    <name type="synonym">Lithospermum officinale var. erythrorhizon</name>
    <dbReference type="NCBI Taxonomy" id="34254"/>
    <lineage>
        <taxon>Eukaryota</taxon>
        <taxon>Viridiplantae</taxon>
        <taxon>Streptophyta</taxon>
        <taxon>Embryophyta</taxon>
        <taxon>Tracheophyta</taxon>
        <taxon>Spermatophyta</taxon>
        <taxon>Magnoliopsida</taxon>
        <taxon>eudicotyledons</taxon>
        <taxon>Gunneridae</taxon>
        <taxon>Pentapetalae</taxon>
        <taxon>asterids</taxon>
        <taxon>lamiids</taxon>
        <taxon>Boraginales</taxon>
        <taxon>Boraginaceae</taxon>
        <taxon>Boraginoideae</taxon>
        <taxon>Lithospermeae</taxon>
        <taxon>Lithospermum</taxon>
    </lineage>
</organism>
<dbReference type="EMBL" id="BAABME010003304">
    <property type="protein sequence ID" value="GAA0158283.1"/>
    <property type="molecule type" value="Genomic_DNA"/>
</dbReference>
<evidence type="ECO:0000256" key="1">
    <source>
        <dbReference type="SAM" id="MobiDB-lite"/>
    </source>
</evidence>
<evidence type="ECO:0000313" key="3">
    <source>
        <dbReference type="EMBL" id="GAA0158283.1"/>
    </source>
</evidence>
<gene>
    <name evidence="3" type="ORF">LIER_15358</name>
</gene>
<feature type="domain" description="Reverse transcriptase/retrotransposon-derived protein RNase H-like" evidence="2">
    <location>
        <begin position="97"/>
        <end position="195"/>
    </location>
</feature>
<comment type="caution">
    <text evidence="3">The sequence shown here is derived from an EMBL/GenBank/DDBJ whole genome shotgun (WGS) entry which is preliminary data.</text>
</comment>
<evidence type="ECO:0000313" key="4">
    <source>
        <dbReference type="Proteomes" id="UP001454036"/>
    </source>
</evidence>
<dbReference type="SUPFAM" id="SSF56672">
    <property type="entry name" value="DNA/RNA polymerases"/>
    <property type="match status" value="1"/>
</dbReference>
<evidence type="ECO:0000259" key="2">
    <source>
        <dbReference type="Pfam" id="PF17919"/>
    </source>
</evidence>
<dbReference type="PANTHER" id="PTHR48475:SF2">
    <property type="entry name" value="RIBONUCLEASE H"/>
    <property type="match status" value="1"/>
</dbReference>
<protein>
    <recommendedName>
        <fullName evidence="2">Reverse transcriptase/retrotransposon-derived protein RNase H-like domain-containing protein</fullName>
    </recommendedName>
</protein>
<dbReference type="PANTHER" id="PTHR48475">
    <property type="entry name" value="RIBONUCLEASE H"/>
    <property type="match status" value="1"/>
</dbReference>
<feature type="region of interest" description="Disordered" evidence="1">
    <location>
        <begin position="1"/>
        <end position="24"/>
    </location>
</feature>
<dbReference type="Pfam" id="PF17919">
    <property type="entry name" value="RT_RNaseH_2"/>
    <property type="match status" value="1"/>
</dbReference>
<dbReference type="Gene3D" id="3.30.70.270">
    <property type="match status" value="1"/>
</dbReference>
<feature type="compositionally biased region" description="Basic residues" evidence="1">
    <location>
        <begin position="14"/>
        <end position="23"/>
    </location>
</feature>
<dbReference type="AlphaFoldDB" id="A0AAV3Q754"/>
<dbReference type="InterPro" id="IPR041577">
    <property type="entry name" value="RT_RNaseH_2"/>
</dbReference>
<accession>A0AAV3Q754</accession>
<keyword evidence="4" id="KW-1185">Reference proteome</keyword>
<sequence>MDPSRGYHQLRSYTKTKRKRLSSPRRNMEIYVDDMLVKSKEKGHHLENLREIFEQLRFSRLQINTEKALSRFISKSEERNLPFFKNLRRASKETFRWDEKCAQAFNELKEYLASPKLLSRPEPMEELQLYLAISDGEISSVLVREAGGIQNPIYYVSHMLYRDEENYPTIDKFAFAIIIPARKLKIYFEAYPIRVITDQQLKRVLVSPSLSGRLTTWAIELSEFDISYEPRVSIKSRALTDFIIECTARPPQRVIGLEESCQEPMLE</sequence>
<name>A0AAV3Q754_LITER</name>
<proteinExistence type="predicted"/>
<dbReference type="InterPro" id="IPR043128">
    <property type="entry name" value="Rev_trsase/Diguanyl_cyclase"/>
</dbReference>